<dbReference type="AlphaFoldDB" id="A0A085NQD4"/>
<dbReference type="GO" id="GO:0005654">
    <property type="term" value="C:nucleoplasm"/>
    <property type="evidence" value="ECO:0007669"/>
    <property type="project" value="TreeGrafter"/>
</dbReference>
<name>A0A085NQD4_9BILA</name>
<dbReference type="PANTHER" id="PTHR15481">
    <property type="entry name" value="RIBONUCLEIC ACID BINDING PROTEIN S1"/>
    <property type="match status" value="1"/>
</dbReference>
<dbReference type="GO" id="GO:0005737">
    <property type="term" value="C:cytoplasm"/>
    <property type="evidence" value="ECO:0007669"/>
    <property type="project" value="TreeGrafter"/>
</dbReference>
<proteinExistence type="predicted"/>
<evidence type="ECO:0000313" key="4">
    <source>
        <dbReference type="EMBL" id="KFD54806.1"/>
    </source>
</evidence>
<dbReference type="GO" id="GO:0000398">
    <property type="term" value="P:mRNA splicing, via spliceosome"/>
    <property type="evidence" value="ECO:0007669"/>
    <property type="project" value="TreeGrafter"/>
</dbReference>
<evidence type="ECO:0000256" key="2">
    <source>
        <dbReference type="PROSITE-ProRule" id="PRU00176"/>
    </source>
</evidence>
<keyword evidence="1 2" id="KW-0694">RNA-binding</keyword>
<evidence type="ECO:0000259" key="3">
    <source>
        <dbReference type="PROSITE" id="PS50102"/>
    </source>
</evidence>
<dbReference type="SMART" id="SM00360">
    <property type="entry name" value="RRM"/>
    <property type="match status" value="1"/>
</dbReference>
<organism evidence="5">
    <name type="scientific">Trichuris suis</name>
    <name type="common">pig whipworm</name>
    <dbReference type="NCBI Taxonomy" id="68888"/>
    <lineage>
        <taxon>Eukaryota</taxon>
        <taxon>Metazoa</taxon>
        <taxon>Ecdysozoa</taxon>
        <taxon>Nematoda</taxon>
        <taxon>Enoplea</taxon>
        <taxon>Dorylaimia</taxon>
        <taxon>Trichinellida</taxon>
        <taxon>Trichuridae</taxon>
        <taxon>Trichuris</taxon>
    </lineage>
</organism>
<dbReference type="EMBL" id="KL363204">
    <property type="protein sequence ID" value="KFD54806.1"/>
    <property type="molecule type" value="Genomic_DNA"/>
</dbReference>
<evidence type="ECO:0000313" key="5">
    <source>
        <dbReference type="EMBL" id="KFD71680.1"/>
    </source>
</evidence>
<dbReference type="CDD" id="cd00590">
    <property type="entry name" value="RRM_SF"/>
    <property type="match status" value="1"/>
</dbReference>
<dbReference type="Pfam" id="PF00076">
    <property type="entry name" value="RRM_1"/>
    <property type="match status" value="1"/>
</dbReference>
<dbReference type="PROSITE" id="PS50102">
    <property type="entry name" value="RRM"/>
    <property type="match status" value="1"/>
</dbReference>
<dbReference type="Proteomes" id="UP000030758">
    <property type="component" value="Unassembled WGS sequence"/>
</dbReference>
<protein>
    <recommendedName>
        <fullName evidence="3">RRM domain-containing protein</fullName>
    </recommendedName>
</protein>
<dbReference type="InterPro" id="IPR035979">
    <property type="entry name" value="RBD_domain_sf"/>
</dbReference>
<reference evidence="5 6" key="1">
    <citation type="journal article" date="2014" name="Nat. Genet.">
        <title>Genome and transcriptome of the porcine whipworm Trichuris suis.</title>
        <authorList>
            <person name="Jex A.R."/>
            <person name="Nejsum P."/>
            <person name="Schwarz E.M."/>
            <person name="Hu L."/>
            <person name="Young N.D."/>
            <person name="Hall R.S."/>
            <person name="Korhonen P.K."/>
            <person name="Liao S."/>
            <person name="Thamsborg S."/>
            <person name="Xia J."/>
            <person name="Xu P."/>
            <person name="Wang S."/>
            <person name="Scheerlinck J.P."/>
            <person name="Hofmann A."/>
            <person name="Sternberg P.W."/>
            <person name="Wang J."/>
            <person name="Gasser R.B."/>
        </authorList>
    </citation>
    <scope>NUCLEOTIDE SEQUENCE [LARGE SCALE GENOMIC DNA]</scope>
    <source>
        <strain evidence="5">DCEP-RM93F</strain>
        <strain evidence="4">DCEP-RM93M</strain>
    </source>
</reference>
<dbReference type="InterPro" id="IPR000504">
    <property type="entry name" value="RRM_dom"/>
</dbReference>
<sequence length="139" mass="16508">MKKKIPVIEKERTVAHRRNKEGLRILIILLWQDCRGALLFLGDLRLVVLDQTFPLAAVVREKHLREIFKRFGSIEDVRIMKNSHGNYKMAIVRFRHSMSALEAVRFMDCGMIDNLAVNVEPLESRRRNEHRTKRGYYYR</sequence>
<evidence type="ECO:0000313" key="6">
    <source>
        <dbReference type="Proteomes" id="UP000030764"/>
    </source>
</evidence>
<accession>A0A085NQD4</accession>
<dbReference type="SUPFAM" id="SSF54928">
    <property type="entry name" value="RNA-binding domain, RBD"/>
    <property type="match status" value="1"/>
</dbReference>
<keyword evidence="6" id="KW-1185">Reference proteome</keyword>
<dbReference type="GO" id="GO:0003723">
    <property type="term" value="F:RNA binding"/>
    <property type="evidence" value="ECO:0007669"/>
    <property type="project" value="UniProtKB-UniRule"/>
</dbReference>
<dbReference type="Proteomes" id="UP000030764">
    <property type="component" value="Unassembled WGS sequence"/>
</dbReference>
<dbReference type="EMBL" id="KL367481">
    <property type="protein sequence ID" value="KFD71680.1"/>
    <property type="molecule type" value="Genomic_DNA"/>
</dbReference>
<dbReference type="Gene3D" id="3.30.70.330">
    <property type="match status" value="1"/>
</dbReference>
<feature type="domain" description="RRM" evidence="3">
    <location>
        <begin position="37"/>
        <end position="124"/>
    </location>
</feature>
<dbReference type="GO" id="GO:0061574">
    <property type="term" value="C:ASAP complex"/>
    <property type="evidence" value="ECO:0007669"/>
    <property type="project" value="TreeGrafter"/>
</dbReference>
<evidence type="ECO:0000256" key="1">
    <source>
        <dbReference type="ARBA" id="ARBA00022884"/>
    </source>
</evidence>
<dbReference type="InterPro" id="IPR012677">
    <property type="entry name" value="Nucleotide-bd_a/b_plait_sf"/>
</dbReference>
<dbReference type="PANTHER" id="PTHR15481:SF0">
    <property type="entry name" value="LD23870P-RELATED"/>
    <property type="match status" value="1"/>
</dbReference>
<gene>
    <name evidence="4" type="ORF">M513_04240</name>
    <name evidence="5" type="ORF">M514_04240</name>
</gene>